<comment type="catalytic activity">
    <reaction evidence="11">
        <text>a tRNA with a 3' CCA end + 2 CTP + ATP = a tRNA with a 3' CCACCA end + 3 diphosphate</text>
        <dbReference type="Rhea" id="RHEA:76235"/>
        <dbReference type="Rhea" id="RHEA-COMP:10468"/>
        <dbReference type="Rhea" id="RHEA-COMP:18655"/>
        <dbReference type="ChEBI" id="CHEBI:30616"/>
        <dbReference type="ChEBI" id="CHEBI:33019"/>
        <dbReference type="ChEBI" id="CHEBI:37563"/>
        <dbReference type="ChEBI" id="CHEBI:83071"/>
        <dbReference type="ChEBI" id="CHEBI:195187"/>
    </reaction>
</comment>
<feature type="binding site" evidence="11">
    <location>
        <position position="111"/>
    </location>
    <ligand>
        <name>CTP</name>
        <dbReference type="ChEBI" id="CHEBI:37563"/>
    </ligand>
</feature>
<evidence type="ECO:0000256" key="4">
    <source>
        <dbReference type="ARBA" id="ARBA00022695"/>
    </source>
</evidence>
<evidence type="ECO:0000256" key="11">
    <source>
        <dbReference type="HAMAP-Rule" id="MF_01263"/>
    </source>
</evidence>
<dbReference type="Gene3D" id="1.10.246.80">
    <property type="match status" value="1"/>
</dbReference>
<dbReference type="Gene3D" id="1.10.110.30">
    <property type="match status" value="1"/>
</dbReference>
<dbReference type="NCBIfam" id="NF009814">
    <property type="entry name" value="PRK13299.1"/>
    <property type="match status" value="1"/>
</dbReference>
<reference evidence="15 16" key="2">
    <citation type="submission" date="2017-09" db="EMBL/GenBank/DDBJ databases">
        <title>Bacillus patelloidae sp. nov., isolated from the intestinal tract of a marine limpet.</title>
        <authorList>
            <person name="Liu R."/>
            <person name="Dong C."/>
            <person name="Shao Z."/>
        </authorList>
    </citation>
    <scope>NUCLEOTIDE SEQUENCE [LARGE SCALE GENOMIC DNA]</scope>
    <source>
        <strain evidence="15 16">SA5d-4</strain>
    </source>
</reference>
<accession>A0A263BUC9</accession>
<evidence type="ECO:0000256" key="2">
    <source>
        <dbReference type="ARBA" id="ARBA00022679"/>
    </source>
</evidence>
<dbReference type="InterPro" id="IPR032810">
    <property type="entry name" value="CCA-adding_enz_C"/>
</dbReference>
<evidence type="ECO:0000256" key="5">
    <source>
        <dbReference type="ARBA" id="ARBA00022723"/>
    </source>
</evidence>
<evidence type="ECO:0000256" key="3">
    <source>
        <dbReference type="ARBA" id="ARBA00022694"/>
    </source>
</evidence>
<keyword evidence="9 11" id="KW-0460">Magnesium</keyword>
<evidence type="ECO:0000259" key="14">
    <source>
        <dbReference type="Pfam" id="PF13735"/>
    </source>
</evidence>
<dbReference type="InterPro" id="IPR002646">
    <property type="entry name" value="PolA_pol_head_dom"/>
</dbReference>
<keyword evidence="5 11" id="KW-0479">Metal-binding</keyword>
<organism evidence="15 16">
    <name type="scientific">Lottiidibacillus patelloidae</name>
    <dbReference type="NCBI Taxonomy" id="2670334"/>
    <lineage>
        <taxon>Bacteria</taxon>
        <taxon>Bacillati</taxon>
        <taxon>Bacillota</taxon>
        <taxon>Bacilli</taxon>
        <taxon>Bacillales</taxon>
        <taxon>Bacillaceae</taxon>
        <taxon>Lottiidibacillus</taxon>
    </lineage>
</organism>
<gene>
    <name evidence="11" type="primary">cca</name>
    <name evidence="15" type="ORF">CIB95_07470</name>
</gene>
<keyword evidence="8 11" id="KW-0067">ATP-binding</keyword>
<evidence type="ECO:0000256" key="10">
    <source>
        <dbReference type="ARBA" id="ARBA00022884"/>
    </source>
</evidence>
<dbReference type="Gene3D" id="3.30.460.10">
    <property type="entry name" value="Beta Polymerase, domain 2"/>
    <property type="match status" value="1"/>
</dbReference>
<dbReference type="GO" id="GO:0160016">
    <property type="term" value="F:CCACCA tRNA nucleotidyltransferase activity"/>
    <property type="evidence" value="ECO:0007669"/>
    <property type="project" value="RHEA"/>
</dbReference>
<feature type="binding site" evidence="11">
    <location>
        <position position="40"/>
    </location>
    <ligand>
        <name>Mg(2+)</name>
        <dbReference type="ChEBI" id="CHEBI:18420"/>
    </ligand>
</feature>
<feature type="binding site" evidence="11">
    <location>
        <position position="160"/>
    </location>
    <ligand>
        <name>ATP</name>
        <dbReference type="ChEBI" id="CHEBI:30616"/>
    </ligand>
</feature>
<comment type="similarity">
    <text evidence="11">Belongs to the tRNA nucleotidyltransferase/poly(A) polymerase family. Bacterial CCA-adding enzyme type 3 subfamily.</text>
</comment>
<comment type="miscellaneous">
    <text evidence="11">A single active site specifically recognizes both ATP and CTP and is responsible for their addition.</text>
</comment>
<feature type="binding site" evidence="11">
    <location>
        <position position="111"/>
    </location>
    <ligand>
        <name>ATP</name>
        <dbReference type="ChEBI" id="CHEBI:30616"/>
    </ligand>
</feature>
<dbReference type="CDD" id="cd05398">
    <property type="entry name" value="NT_ClassII-CCAase"/>
    <property type="match status" value="1"/>
</dbReference>
<feature type="binding site" evidence="11">
    <location>
        <position position="163"/>
    </location>
    <ligand>
        <name>ATP</name>
        <dbReference type="ChEBI" id="CHEBI:30616"/>
    </ligand>
</feature>
<feature type="binding site" evidence="11">
    <location>
        <position position="160"/>
    </location>
    <ligand>
        <name>CTP</name>
        <dbReference type="ChEBI" id="CHEBI:37563"/>
    </ligand>
</feature>
<evidence type="ECO:0000259" key="13">
    <source>
        <dbReference type="Pfam" id="PF12627"/>
    </source>
</evidence>
<dbReference type="GO" id="GO:0005524">
    <property type="term" value="F:ATP binding"/>
    <property type="evidence" value="ECO:0007669"/>
    <property type="project" value="UniProtKB-UniRule"/>
</dbReference>
<proteinExistence type="inferred from homology"/>
<keyword evidence="2 11" id="KW-0808">Transferase</keyword>
<feature type="domain" description="CCA-adding enzyme C-terminal" evidence="14">
    <location>
        <begin position="239"/>
        <end position="389"/>
    </location>
</feature>
<evidence type="ECO:0000313" key="15">
    <source>
        <dbReference type="EMBL" id="OZM57295.1"/>
    </source>
</evidence>
<dbReference type="GO" id="GO:0000287">
    <property type="term" value="F:magnesium ion binding"/>
    <property type="evidence" value="ECO:0007669"/>
    <property type="project" value="UniProtKB-UniRule"/>
</dbReference>
<protein>
    <recommendedName>
        <fullName evidence="11">CCA-adding enzyme</fullName>
        <ecNumber evidence="11">2.7.7.72</ecNumber>
    </recommendedName>
    <alternativeName>
        <fullName evidence="11">CCA tRNA nucleotidyltransferase</fullName>
    </alternativeName>
    <alternativeName>
        <fullName evidence="11">tRNA CCA-pyrophosphorylase</fullName>
    </alternativeName>
    <alternativeName>
        <fullName evidence="11">tRNA adenylyl-/cytidylyl- transferase</fullName>
    </alternativeName>
    <alternativeName>
        <fullName evidence="11">tRNA nucleotidyltransferase</fullName>
    </alternativeName>
    <alternativeName>
        <fullName evidence="11">tRNA-NT</fullName>
    </alternativeName>
</protein>
<feature type="binding site" evidence="11">
    <location>
        <position position="27"/>
    </location>
    <ligand>
        <name>CTP</name>
        <dbReference type="ChEBI" id="CHEBI:37563"/>
    </ligand>
</feature>
<feature type="binding site" evidence="11">
    <location>
        <position position="30"/>
    </location>
    <ligand>
        <name>ATP</name>
        <dbReference type="ChEBI" id="CHEBI:30616"/>
    </ligand>
</feature>
<feature type="binding site" evidence="11">
    <location>
        <position position="27"/>
    </location>
    <ligand>
        <name>ATP</name>
        <dbReference type="ChEBI" id="CHEBI:30616"/>
    </ligand>
</feature>
<dbReference type="InterPro" id="IPR023068">
    <property type="entry name" value="CCA-adding_enz_firmicutes"/>
</dbReference>
<name>A0A263BUC9_9BACI</name>
<sequence>MDASFLKAIPILHKLQGNGFEAYFVGGAVRDYLLKKQISDIDIATSALPKDVMKLFPKTIEVGIEHGTVVVVFQGEQYEITTFRSEGKYEDHRRPSEVTFVSSLKEDLQRRDFTINAMAMDDNGSVIDPYNGQEDLNKKIIRAVGNSNERFQEDALRMMRALRFMSQLDFAIAKETIEAMKANAELLSKIAIERIAIEFEKLLLGIGYDKSLEEFIKTGLIDYVPFLAEKHICDKNFSKVQSLAEKWALLLCHLEENEVEKCLRIWKRPNHFITEVKSIVKLYQTIIQTKRWTKELLYNFGWSTTASAARLYCSFSSEENGDTLLPHLLKTYESLPIHKREDLAYTGTELMQHFNQKPGPWIGELIEKIEKAVIRGEVQNDFEMIKEWLVKCHHP</sequence>
<evidence type="ECO:0000256" key="1">
    <source>
        <dbReference type="ARBA" id="ARBA00001946"/>
    </source>
</evidence>
<dbReference type="Pfam" id="PF12627">
    <property type="entry name" value="PolyA_pol_RNAbd"/>
    <property type="match status" value="1"/>
</dbReference>
<dbReference type="GO" id="GO:0004810">
    <property type="term" value="F:CCA tRNA nucleotidyltransferase activity"/>
    <property type="evidence" value="ECO:0007669"/>
    <property type="project" value="UniProtKB-UniRule"/>
</dbReference>
<dbReference type="EC" id="2.7.7.72" evidence="11"/>
<dbReference type="Proteomes" id="UP000217083">
    <property type="component" value="Unassembled WGS sequence"/>
</dbReference>
<dbReference type="PANTHER" id="PTHR46173:SF1">
    <property type="entry name" value="CCA TRNA NUCLEOTIDYLTRANSFERASE 1, MITOCHONDRIAL"/>
    <property type="match status" value="1"/>
</dbReference>
<dbReference type="SUPFAM" id="SSF81891">
    <property type="entry name" value="Poly A polymerase C-terminal region-like"/>
    <property type="match status" value="1"/>
</dbReference>
<comment type="function">
    <text evidence="11">Catalyzes the addition and repair of the essential 3'-terminal CCA sequence in tRNAs without using a nucleic acid template. Adds these three nucleotides in the order of C, C, and A to the tRNA nucleotide-73, using CTP and ATP as substrates and producing inorganic pyrophosphate. tRNA 3'-terminal CCA addition is required both for tRNA processing and repair. Also involved in tRNA surveillance by mediating tandem CCA addition to generate a CCACCA at the 3' terminus of unstable tRNAs. While stable tRNAs receive only 3'-terminal CCA, unstable tRNAs are marked with CCACCA and rapidly degraded.</text>
</comment>
<dbReference type="Pfam" id="PF01743">
    <property type="entry name" value="PolyA_pol"/>
    <property type="match status" value="1"/>
</dbReference>
<keyword evidence="4 11" id="KW-0548">Nucleotidyltransferase</keyword>
<feature type="binding site" evidence="11">
    <location>
        <position position="157"/>
    </location>
    <ligand>
        <name>CTP</name>
        <dbReference type="ChEBI" id="CHEBI:37563"/>
    </ligand>
</feature>
<feature type="binding site" evidence="11">
    <location>
        <position position="157"/>
    </location>
    <ligand>
        <name>ATP</name>
        <dbReference type="ChEBI" id="CHEBI:30616"/>
    </ligand>
</feature>
<feature type="binding site" evidence="11">
    <location>
        <position position="42"/>
    </location>
    <ligand>
        <name>Mg(2+)</name>
        <dbReference type="ChEBI" id="CHEBI:18420"/>
    </ligand>
</feature>
<dbReference type="PANTHER" id="PTHR46173">
    <property type="entry name" value="CCA TRNA NUCLEOTIDYLTRANSFERASE 1, MITOCHONDRIAL"/>
    <property type="match status" value="1"/>
</dbReference>
<dbReference type="AlphaFoldDB" id="A0A263BUC9"/>
<keyword evidence="16" id="KW-1185">Reference proteome</keyword>
<feature type="domain" description="Poly A polymerase head" evidence="12">
    <location>
        <begin position="22"/>
        <end position="142"/>
    </location>
</feature>
<comment type="caution">
    <text evidence="15">The sequence shown here is derived from an EMBL/GenBank/DDBJ whole genome shotgun (WGS) entry which is preliminary data.</text>
</comment>
<keyword evidence="7 11" id="KW-0692">RNA repair</keyword>
<feature type="binding site" evidence="11">
    <location>
        <position position="30"/>
    </location>
    <ligand>
        <name>CTP</name>
        <dbReference type="ChEBI" id="CHEBI:37563"/>
    </ligand>
</feature>
<evidence type="ECO:0000256" key="6">
    <source>
        <dbReference type="ARBA" id="ARBA00022741"/>
    </source>
</evidence>
<dbReference type="SUPFAM" id="SSF81301">
    <property type="entry name" value="Nucleotidyltransferase"/>
    <property type="match status" value="1"/>
</dbReference>
<dbReference type="InterPro" id="IPR043519">
    <property type="entry name" value="NT_sf"/>
</dbReference>
<comment type="cofactor">
    <cofactor evidence="1 11">
        <name>Mg(2+)</name>
        <dbReference type="ChEBI" id="CHEBI:18420"/>
    </cofactor>
</comment>
<dbReference type="RefSeq" id="WP_094923850.1">
    <property type="nucleotide sequence ID" value="NZ_NPIA01000003.1"/>
</dbReference>
<dbReference type="Pfam" id="PF13735">
    <property type="entry name" value="tRNA_NucTran2_2"/>
    <property type="match status" value="1"/>
</dbReference>
<keyword evidence="3 11" id="KW-0819">tRNA processing</keyword>
<evidence type="ECO:0000259" key="12">
    <source>
        <dbReference type="Pfam" id="PF01743"/>
    </source>
</evidence>
<keyword evidence="10 11" id="KW-0694">RNA-binding</keyword>
<reference evidence="16" key="1">
    <citation type="submission" date="2017-08" db="EMBL/GenBank/DDBJ databases">
        <authorList>
            <person name="Huang Z."/>
        </authorList>
    </citation>
    <scope>NUCLEOTIDE SEQUENCE [LARGE SCALE GENOMIC DNA]</scope>
    <source>
        <strain evidence="16">SA5d-4</strain>
    </source>
</reference>
<dbReference type="Gene3D" id="1.20.58.560">
    <property type="match status" value="1"/>
</dbReference>
<evidence type="ECO:0000256" key="7">
    <source>
        <dbReference type="ARBA" id="ARBA00022800"/>
    </source>
</evidence>
<evidence type="ECO:0000313" key="16">
    <source>
        <dbReference type="Proteomes" id="UP000217083"/>
    </source>
</evidence>
<feature type="domain" description="tRNA nucleotidyltransferase/poly(A) polymerase RNA and SrmB- binding" evidence="13">
    <location>
        <begin position="169"/>
        <end position="228"/>
    </location>
</feature>
<evidence type="ECO:0000256" key="9">
    <source>
        <dbReference type="ARBA" id="ARBA00022842"/>
    </source>
</evidence>
<feature type="binding site" evidence="11">
    <location>
        <position position="163"/>
    </location>
    <ligand>
        <name>CTP</name>
        <dbReference type="ChEBI" id="CHEBI:37563"/>
    </ligand>
</feature>
<comment type="subunit">
    <text evidence="11">Homodimer.</text>
</comment>
<dbReference type="EMBL" id="NPIA01000003">
    <property type="protein sequence ID" value="OZM57295.1"/>
    <property type="molecule type" value="Genomic_DNA"/>
</dbReference>
<dbReference type="GO" id="GO:0000049">
    <property type="term" value="F:tRNA binding"/>
    <property type="evidence" value="ECO:0007669"/>
    <property type="project" value="UniProtKB-UniRule"/>
</dbReference>
<dbReference type="HAMAP" id="MF_01263">
    <property type="entry name" value="CCA_bact_type3"/>
    <property type="match status" value="1"/>
</dbReference>
<evidence type="ECO:0000256" key="8">
    <source>
        <dbReference type="ARBA" id="ARBA00022840"/>
    </source>
</evidence>
<feature type="binding site" evidence="11">
    <location>
        <position position="154"/>
    </location>
    <ligand>
        <name>ATP</name>
        <dbReference type="ChEBI" id="CHEBI:30616"/>
    </ligand>
</feature>
<dbReference type="InterPro" id="IPR050264">
    <property type="entry name" value="Bact_CCA-adding_enz_type3_sf"/>
</dbReference>
<dbReference type="GO" id="GO:0001680">
    <property type="term" value="P:tRNA 3'-terminal CCA addition"/>
    <property type="evidence" value="ECO:0007669"/>
    <property type="project" value="UniProtKB-UniRule"/>
</dbReference>
<comment type="catalytic activity">
    <reaction evidence="11">
        <text>a tRNA precursor + 2 CTP + ATP = a tRNA with a 3' CCA end + 3 diphosphate</text>
        <dbReference type="Rhea" id="RHEA:14433"/>
        <dbReference type="Rhea" id="RHEA-COMP:10465"/>
        <dbReference type="Rhea" id="RHEA-COMP:10468"/>
        <dbReference type="ChEBI" id="CHEBI:30616"/>
        <dbReference type="ChEBI" id="CHEBI:33019"/>
        <dbReference type="ChEBI" id="CHEBI:37563"/>
        <dbReference type="ChEBI" id="CHEBI:74896"/>
        <dbReference type="ChEBI" id="CHEBI:83071"/>
        <dbReference type="EC" id="2.7.7.72"/>
    </reaction>
</comment>
<dbReference type="GO" id="GO:0042245">
    <property type="term" value="P:RNA repair"/>
    <property type="evidence" value="ECO:0007669"/>
    <property type="project" value="UniProtKB-KW"/>
</dbReference>
<feature type="binding site" evidence="11">
    <location>
        <position position="154"/>
    </location>
    <ligand>
        <name>CTP</name>
        <dbReference type="ChEBI" id="CHEBI:37563"/>
    </ligand>
</feature>
<keyword evidence="6 11" id="KW-0547">Nucleotide-binding</keyword>
<dbReference type="InterPro" id="IPR032828">
    <property type="entry name" value="PolyA_RNA-bd"/>
</dbReference>